<evidence type="ECO:0000256" key="1">
    <source>
        <dbReference type="ARBA" id="ARBA00004479"/>
    </source>
</evidence>
<dbReference type="FunFam" id="2.60.120.430:FF:000005">
    <property type="entry name" value="Putative receptor-like protein kinase"/>
    <property type="match status" value="1"/>
</dbReference>
<feature type="non-terminal residue" evidence="14">
    <location>
        <position position="462"/>
    </location>
</feature>
<feature type="transmembrane region" description="Helical" evidence="11">
    <location>
        <begin position="403"/>
        <end position="428"/>
    </location>
</feature>
<comment type="subcellular location">
    <subcellularLocation>
        <location evidence="1">Membrane</location>
        <topology evidence="1">Single-pass type I membrane protein</topology>
    </subcellularLocation>
</comment>
<keyword evidence="9 11" id="KW-0472">Membrane</keyword>
<dbReference type="FunFam" id="2.60.120.430:FF:000001">
    <property type="entry name" value="Receptor-like protein kinase FERONIA"/>
    <property type="match status" value="1"/>
</dbReference>
<evidence type="ECO:0000256" key="4">
    <source>
        <dbReference type="ARBA" id="ARBA00022692"/>
    </source>
</evidence>
<evidence type="ECO:0000256" key="11">
    <source>
        <dbReference type="SAM" id="Phobius"/>
    </source>
</evidence>
<dbReference type="GO" id="GO:0016020">
    <property type="term" value="C:membrane"/>
    <property type="evidence" value="ECO:0007669"/>
    <property type="project" value="UniProtKB-SubCell"/>
</dbReference>
<name>A0AAQ3S373_VIGMU</name>
<keyword evidence="2" id="KW-0723">Serine/threonine-protein kinase</keyword>
<gene>
    <name evidence="14" type="ORF">V8G54_011595</name>
</gene>
<evidence type="ECO:0000259" key="13">
    <source>
        <dbReference type="Pfam" id="PF12819"/>
    </source>
</evidence>
<reference evidence="14 15" key="1">
    <citation type="journal article" date="2023" name="Life. Sci Alliance">
        <title>Evolutionary insights into 3D genome organization and epigenetic landscape of Vigna mungo.</title>
        <authorList>
            <person name="Junaid A."/>
            <person name="Singh B."/>
            <person name="Bhatia S."/>
        </authorList>
    </citation>
    <scope>NUCLEOTIDE SEQUENCE [LARGE SCALE GENOMIC DNA]</scope>
    <source>
        <strain evidence="14">Urdbean</strain>
    </source>
</reference>
<dbReference type="Pfam" id="PF12819">
    <property type="entry name" value="Malectin_like"/>
    <property type="match status" value="1"/>
</dbReference>
<keyword evidence="7" id="KW-0067">ATP-binding</keyword>
<feature type="chain" id="PRO_5042974756" description="Malectin-like domain-containing protein" evidence="12">
    <location>
        <begin position="22"/>
        <end position="462"/>
    </location>
</feature>
<evidence type="ECO:0000256" key="12">
    <source>
        <dbReference type="SAM" id="SignalP"/>
    </source>
</evidence>
<evidence type="ECO:0000256" key="9">
    <source>
        <dbReference type="ARBA" id="ARBA00023136"/>
    </source>
</evidence>
<organism evidence="14 15">
    <name type="scientific">Vigna mungo</name>
    <name type="common">Black gram</name>
    <name type="synonym">Phaseolus mungo</name>
    <dbReference type="NCBI Taxonomy" id="3915"/>
    <lineage>
        <taxon>Eukaryota</taxon>
        <taxon>Viridiplantae</taxon>
        <taxon>Streptophyta</taxon>
        <taxon>Embryophyta</taxon>
        <taxon>Tracheophyta</taxon>
        <taxon>Spermatophyta</taxon>
        <taxon>Magnoliopsida</taxon>
        <taxon>eudicotyledons</taxon>
        <taxon>Gunneridae</taxon>
        <taxon>Pentapetalae</taxon>
        <taxon>rosids</taxon>
        <taxon>fabids</taxon>
        <taxon>Fabales</taxon>
        <taxon>Fabaceae</taxon>
        <taxon>Papilionoideae</taxon>
        <taxon>50 kb inversion clade</taxon>
        <taxon>NPAAA clade</taxon>
        <taxon>indigoferoid/millettioid clade</taxon>
        <taxon>Phaseoleae</taxon>
        <taxon>Vigna</taxon>
    </lineage>
</organism>
<keyword evidence="6" id="KW-0547">Nucleotide-binding</keyword>
<keyword evidence="8 11" id="KW-1133">Transmembrane helix</keyword>
<dbReference type="Gene3D" id="2.60.120.430">
    <property type="entry name" value="Galactose-binding lectin"/>
    <property type="match status" value="2"/>
</dbReference>
<dbReference type="InterPro" id="IPR024788">
    <property type="entry name" value="Malectin-like_Carb-bd_dom"/>
</dbReference>
<dbReference type="GO" id="GO:0004714">
    <property type="term" value="F:transmembrane receptor protein tyrosine kinase activity"/>
    <property type="evidence" value="ECO:0007669"/>
    <property type="project" value="InterPro"/>
</dbReference>
<dbReference type="GO" id="GO:0004674">
    <property type="term" value="F:protein serine/threonine kinase activity"/>
    <property type="evidence" value="ECO:0007669"/>
    <property type="project" value="UniProtKB-KW"/>
</dbReference>
<evidence type="ECO:0000256" key="3">
    <source>
        <dbReference type="ARBA" id="ARBA00022679"/>
    </source>
</evidence>
<evidence type="ECO:0000313" key="15">
    <source>
        <dbReference type="Proteomes" id="UP001374535"/>
    </source>
</evidence>
<evidence type="ECO:0000256" key="8">
    <source>
        <dbReference type="ARBA" id="ARBA00022989"/>
    </source>
</evidence>
<keyword evidence="2" id="KW-0418">Kinase</keyword>
<keyword evidence="10" id="KW-0325">Glycoprotein</keyword>
<dbReference type="AlphaFoldDB" id="A0AAQ3S373"/>
<dbReference type="PANTHER" id="PTHR34590">
    <property type="entry name" value="OS03G0124300 PROTEIN-RELATED"/>
    <property type="match status" value="1"/>
</dbReference>
<keyword evidence="5 12" id="KW-0732">Signal</keyword>
<keyword evidence="4 11" id="KW-0812">Transmembrane</keyword>
<dbReference type="EMBL" id="CP144697">
    <property type="protein sequence ID" value="WVZ14029.1"/>
    <property type="molecule type" value="Genomic_DNA"/>
</dbReference>
<protein>
    <recommendedName>
        <fullName evidence="13">Malectin-like domain-containing protein</fullName>
    </recommendedName>
</protein>
<evidence type="ECO:0000256" key="2">
    <source>
        <dbReference type="ARBA" id="ARBA00022527"/>
    </source>
</evidence>
<accession>A0AAQ3S373</accession>
<evidence type="ECO:0000256" key="7">
    <source>
        <dbReference type="ARBA" id="ARBA00022840"/>
    </source>
</evidence>
<sequence>METQKLIIHVILLLCIPCSSSFTPIDNYLLSCGSQNNASLFNRIFTGDSTNQVSSFLSADKSISLTNQNPPPDLPILYHTARVFPRTGSFRFNVRKHGTHLVRFHFSPFKAQGFDLKAANFSVLIDGNLVLRNFKPSNGVLLKEFILKIESNLLEIVFRPEGNSGFGFVNAMEVFTAPVDFVIDYGARLVGPFGVVEYKNLSSQVLETVHRINVGGVKVTPFNDTLWRTWIPDEEFLVFKDAAKPAVSNQTPNFQKGGATRENAPDSVYMTAQEMDKDHAIIGSKFNITWDFPVAPGGVRHLVRLHFCDIVSPVLNLLYFDVYINGYSAYKDLDLSSLTVHVLASPVYVDFVADSNDSGVIRISVGPSELSSSRGMNAILNGAEIMQLVNIVDSRVVPGKKRLWILVGSIAGGVVVLLLVMSAFVLALKCRKKKKKKKPKQRTLESVGWTPLRVFGGSSLSR</sequence>
<keyword evidence="3" id="KW-0808">Transferase</keyword>
<dbReference type="Proteomes" id="UP001374535">
    <property type="component" value="Chromosome 4"/>
</dbReference>
<keyword evidence="15" id="KW-1185">Reference proteome</keyword>
<evidence type="ECO:0000256" key="6">
    <source>
        <dbReference type="ARBA" id="ARBA00022741"/>
    </source>
</evidence>
<evidence type="ECO:0000256" key="10">
    <source>
        <dbReference type="ARBA" id="ARBA00023180"/>
    </source>
</evidence>
<dbReference type="InterPro" id="IPR045272">
    <property type="entry name" value="ANXUR1/2-like"/>
</dbReference>
<feature type="domain" description="Malectin-like" evidence="13">
    <location>
        <begin position="30"/>
        <end position="387"/>
    </location>
</feature>
<dbReference type="GO" id="GO:0005524">
    <property type="term" value="F:ATP binding"/>
    <property type="evidence" value="ECO:0007669"/>
    <property type="project" value="UniProtKB-KW"/>
</dbReference>
<feature type="signal peptide" evidence="12">
    <location>
        <begin position="1"/>
        <end position="21"/>
    </location>
</feature>
<evidence type="ECO:0000256" key="5">
    <source>
        <dbReference type="ARBA" id="ARBA00022729"/>
    </source>
</evidence>
<evidence type="ECO:0000313" key="14">
    <source>
        <dbReference type="EMBL" id="WVZ14029.1"/>
    </source>
</evidence>
<dbReference type="PANTHER" id="PTHR34590:SF18">
    <property type="entry name" value="MALECTIN-LIKE DOMAIN-CONTAINING PROTEIN"/>
    <property type="match status" value="1"/>
</dbReference>
<proteinExistence type="predicted"/>